<evidence type="ECO:0000256" key="1">
    <source>
        <dbReference type="ARBA" id="ARBA00009477"/>
    </source>
</evidence>
<feature type="coiled-coil region" evidence="2">
    <location>
        <begin position="121"/>
        <end position="185"/>
    </location>
</feature>
<evidence type="ECO:0000259" key="5">
    <source>
        <dbReference type="Pfam" id="PF25975"/>
    </source>
</evidence>
<dbReference type="InterPro" id="IPR058792">
    <property type="entry name" value="Beta-barrel_RND_2"/>
</dbReference>
<comment type="similarity">
    <text evidence="1">Belongs to the membrane fusion protein (MFP) (TC 8.A.1) family.</text>
</comment>
<dbReference type="Gene3D" id="2.40.420.20">
    <property type="match status" value="1"/>
</dbReference>
<evidence type="ECO:0000256" key="2">
    <source>
        <dbReference type="SAM" id="Coils"/>
    </source>
</evidence>
<organism evidence="6 7">
    <name type="scientific">Blastopirellula marina</name>
    <dbReference type="NCBI Taxonomy" id="124"/>
    <lineage>
        <taxon>Bacteria</taxon>
        <taxon>Pseudomonadati</taxon>
        <taxon>Planctomycetota</taxon>
        <taxon>Planctomycetia</taxon>
        <taxon>Pirellulales</taxon>
        <taxon>Pirellulaceae</taxon>
        <taxon>Blastopirellula</taxon>
    </lineage>
</organism>
<feature type="domain" description="YbhG-like alpha-helical hairpin" evidence="3">
    <location>
        <begin position="119"/>
        <end position="247"/>
    </location>
</feature>
<gene>
    <name evidence="6" type="ORF">C5Y83_05065</name>
</gene>
<name>A0A2S8FYQ2_9BACT</name>
<feature type="domain" description="CusB-like beta-barrel" evidence="4">
    <location>
        <begin position="289"/>
        <end position="358"/>
    </location>
</feature>
<dbReference type="Pfam" id="PF25975">
    <property type="entry name" value="CzcB_C"/>
    <property type="match status" value="1"/>
</dbReference>
<feature type="domain" description="CzcB-like C-terminal circularly permuted SH3-like" evidence="5">
    <location>
        <begin position="368"/>
        <end position="421"/>
    </location>
</feature>
<dbReference type="Gene3D" id="2.40.30.170">
    <property type="match status" value="1"/>
</dbReference>
<comment type="caution">
    <text evidence="6">The sequence shown here is derived from an EMBL/GenBank/DDBJ whole genome shotgun (WGS) entry which is preliminary data.</text>
</comment>
<dbReference type="SUPFAM" id="SSF111369">
    <property type="entry name" value="HlyD-like secretion proteins"/>
    <property type="match status" value="2"/>
</dbReference>
<proteinExistence type="inferred from homology"/>
<dbReference type="Gene3D" id="1.10.287.470">
    <property type="entry name" value="Helix hairpin bin"/>
    <property type="match status" value="2"/>
</dbReference>
<keyword evidence="2" id="KW-0175">Coiled coil</keyword>
<dbReference type="Pfam" id="PF25954">
    <property type="entry name" value="Beta-barrel_RND_2"/>
    <property type="match status" value="1"/>
</dbReference>
<dbReference type="OrthoDB" id="245220at2"/>
<dbReference type="InterPro" id="IPR059052">
    <property type="entry name" value="HH_YbhG-like"/>
</dbReference>
<dbReference type="PANTHER" id="PTHR30469:SF15">
    <property type="entry name" value="HLYD FAMILY OF SECRETION PROTEINS"/>
    <property type="match status" value="1"/>
</dbReference>
<sequence length="445" mass="48516">MLRSGIALFLITGMMISVNGCSQENSASDDQSTYKPRVKPTEVEVATTRYQPIQTEIKFTGSLLPRRMTRVGSDVEGVVAEIPQIGAKVDVVVDGKHYSEQLGILYGQAIGKGELLVRLDTREEEVALRIAEAKLQKAKADLTNLKAWERPEEINRLNALREEAIARLEQSKQNFQRMEQLHQRKAISSSEFEKAVTEVSTAKATVAAADAVLAKAQAGPTHEEIEIQKALVAQAAAEVEQCRLVIDKAQIKAPYDGVVTAFHVEVGDRVSPNGDPVAEIMDLRFLIAEIAVPEANISNVHLQDRATVQVAGVQKPVTGLVVAVNDMVDPQTRTFSVRIAIDNESRKYKAGQFANVHLIFGDEKSERLAIPSRAIVLIEGTPHVFRVNGNQVESTPIELGLANDSMTEVVQGLSTGDLIVVDDPNLLADEMMISIKNSVADVASR</sequence>
<dbReference type="GO" id="GO:1990281">
    <property type="term" value="C:efflux pump complex"/>
    <property type="evidence" value="ECO:0007669"/>
    <property type="project" value="TreeGrafter"/>
</dbReference>
<evidence type="ECO:0000259" key="3">
    <source>
        <dbReference type="Pfam" id="PF25881"/>
    </source>
</evidence>
<protein>
    <submittedName>
        <fullName evidence="6">Uncharacterized protein</fullName>
    </submittedName>
</protein>
<dbReference type="RefSeq" id="WP_105328570.1">
    <property type="nucleotide sequence ID" value="NZ_PUHY01000005.1"/>
</dbReference>
<dbReference type="NCBIfam" id="TIGR01730">
    <property type="entry name" value="RND_mfp"/>
    <property type="match status" value="1"/>
</dbReference>
<accession>A0A2S8FYQ2</accession>
<dbReference type="EMBL" id="PUHY01000005">
    <property type="protein sequence ID" value="PQO37319.1"/>
    <property type="molecule type" value="Genomic_DNA"/>
</dbReference>
<evidence type="ECO:0000259" key="4">
    <source>
        <dbReference type="Pfam" id="PF25954"/>
    </source>
</evidence>
<dbReference type="GO" id="GO:0015562">
    <property type="term" value="F:efflux transmembrane transporter activity"/>
    <property type="evidence" value="ECO:0007669"/>
    <property type="project" value="TreeGrafter"/>
</dbReference>
<reference evidence="6 7" key="1">
    <citation type="submission" date="2018-02" db="EMBL/GenBank/DDBJ databases">
        <title>Comparative genomes isolates from brazilian mangrove.</title>
        <authorList>
            <person name="Araujo J.E."/>
            <person name="Taketani R.G."/>
            <person name="Silva M.C.P."/>
            <person name="Loureco M.V."/>
            <person name="Andreote F.D."/>
        </authorList>
    </citation>
    <scope>NUCLEOTIDE SEQUENCE [LARGE SCALE GENOMIC DNA]</scope>
    <source>
        <strain evidence="6 7">Hex-1 MGV</strain>
    </source>
</reference>
<dbReference type="Pfam" id="PF25881">
    <property type="entry name" value="HH_YBHG"/>
    <property type="match status" value="1"/>
</dbReference>
<dbReference type="InterPro" id="IPR006143">
    <property type="entry name" value="RND_pump_MFP"/>
</dbReference>
<dbReference type="Proteomes" id="UP000238322">
    <property type="component" value="Unassembled WGS sequence"/>
</dbReference>
<dbReference type="AlphaFoldDB" id="A0A2S8FYQ2"/>
<evidence type="ECO:0000313" key="7">
    <source>
        <dbReference type="Proteomes" id="UP000238322"/>
    </source>
</evidence>
<dbReference type="InterPro" id="IPR058649">
    <property type="entry name" value="CzcB_C"/>
</dbReference>
<evidence type="ECO:0000313" key="6">
    <source>
        <dbReference type="EMBL" id="PQO37319.1"/>
    </source>
</evidence>
<dbReference type="PANTHER" id="PTHR30469">
    <property type="entry name" value="MULTIDRUG RESISTANCE PROTEIN MDTA"/>
    <property type="match status" value="1"/>
</dbReference>
<dbReference type="Gene3D" id="2.40.50.100">
    <property type="match status" value="2"/>
</dbReference>